<dbReference type="EMBL" id="ML120581">
    <property type="protein sequence ID" value="RPA89416.1"/>
    <property type="molecule type" value="Genomic_DNA"/>
</dbReference>
<dbReference type="AlphaFoldDB" id="A0A3N4IUF3"/>
<evidence type="ECO:0000313" key="1">
    <source>
        <dbReference type="EMBL" id="RPA89416.1"/>
    </source>
</evidence>
<accession>A0A3N4IUF3</accession>
<dbReference type="OrthoDB" id="5503129at2759"/>
<name>A0A3N4IUF3_9PEZI</name>
<keyword evidence="2" id="KW-1185">Reference proteome</keyword>
<sequence length="180" mass="19620">MMIAHGRDIPSTIVTSAHQGNKTIILDDAIAITDDQAVTHRLCCCTTNFSSSSSLFAISFISSSHLTASVPIDLLAISGQHVLNNWYDWNIGSLCGKKGHWSAICRIRVDWRMGDPINGVGYHGQGGQSSHSSGFCHSYRRSDGAGFHIIEGTPESDGTERLVGSQRIEKALQKTRQNYT</sequence>
<gene>
    <name evidence="1" type="ORF">L873DRAFT_660484</name>
</gene>
<proteinExistence type="predicted"/>
<protein>
    <submittedName>
        <fullName evidence="1">Uncharacterized protein</fullName>
    </submittedName>
</protein>
<organism evidence="1 2">
    <name type="scientific">Choiromyces venosus 120613-1</name>
    <dbReference type="NCBI Taxonomy" id="1336337"/>
    <lineage>
        <taxon>Eukaryota</taxon>
        <taxon>Fungi</taxon>
        <taxon>Dikarya</taxon>
        <taxon>Ascomycota</taxon>
        <taxon>Pezizomycotina</taxon>
        <taxon>Pezizomycetes</taxon>
        <taxon>Pezizales</taxon>
        <taxon>Tuberaceae</taxon>
        <taxon>Choiromyces</taxon>
    </lineage>
</organism>
<evidence type="ECO:0000313" key="2">
    <source>
        <dbReference type="Proteomes" id="UP000276215"/>
    </source>
</evidence>
<dbReference type="Proteomes" id="UP000276215">
    <property type="component" value="Unassembled WGS sequence"/>
</dbReference>
<reference evidence="1 2" key="1">
    <citation type="journal article" date="2018" name="Nat. Ecol. Evol.">
        <title>Pezizomycetes genomes reveal the molecular basis of ectomycorrhizal truffle lifestyle.</title>
        <authorList>
            <person name="Murat C."/>
            <person name="Payen T."/>
            <person name="Noel B."/>
            <person name="Kuo A."/>
            <person name="Morin E."/>
            <person name="Chen J."/>
            <person name="Kohler A."/>
            <person name="Krizsan K."/>
            <person name="Balestrini R."/>
            <person name="Da Silva C."/>
            <person name="Montanini B."/>
            <person name="Hainaut M."/>
            <person name="Levati E."/>
            <person name="Barry K.W."/>
            <person name="Belfiori B."/>
            <person name="Cichocki N."/>
            <person name="Clum A."/>
            <person name="Dockter R.B."/>
            <person name="Fauchery L."/>
            <person name="Guy J."/>
            <person name="Iotti M."/>
            <person name="Le Tacon F."/>
            <person name="Lindquist E.A."/>
            <person name="Lipzen A."/>
            <person name="Malagnac F."/>
            <person name="Mello A."/>
            <person name="Molinier V."/>
            <person name="Miyauchi S."/>
            <person name="Poulain J."/>
            <person name="Riccioni C."/>
            <person name="Rubini A."/>
            <person name="Sitrit Y."/>
            <person name="Splivallo R."/>
            <person name="Traeger S."/>
            <person name="Wang M."/>
            <person name="Zifcakova L."/>
            <person name="Wipf D."/>
            <person name="Zambonelli A."/>
            <person name="Paolocci F."/>
            <person name="Nowrousian M."/>
            <person name="Ottonello S."/>
            <person name="Baldrian P."/>
            <person name="Spatafora J.W."/>
            <person name="Henrissat B."/>
            <person name="Nagy L.G."/>
            <person name="Aury J.M."/>
            <person name="Wincker P."/>
            <person name="Grigoriev I.V."/>
            <person name="Bonfante P."/>
            <person name="Martin F.M."/>
        </authorList>
    </citation>
    <scope>NUCLEOTIDE SEQUENCE [LARGE SCALE GENOMIC DNA]</scope>
    <source>
        <strain evidence="1 2">120613-1</strain>
    </source>
</reference>